<evidence type="ECO:0008006" key="3">
    <source>
        <dbReference type="Google" id="ProtNLM"/>
    </source>
</evidence>
<protein>
    <recommendedName>
        <fullName evidence="3">HTH iclR-type domain-containing protein</fullName>
    </recommendedName>
</protein>
<dbReference type="RefSeq" id="WP_380858123.1">
    <property type="nucleotide sequence ID" value="NZ_JBHRXV010000004.1"/>
</dbReference>
<name>A0ABV7XAG4_9SPHN</name>
<comment type="caution">
    <text evidence="1">The sequence shown here is derived from an EMBL/GenBank/DDBJ whole genome shotgun (WGS) entry which is preliminary data.</text>
</comment>
<keyword evidence="2" id="KW-1185">Reference proteome</keyword>
<proteinExistence type="predicted"/>
<reference evidence="2" key="1">
    <citation type="journal article" date="2019" name="Int. J. Syst. Evol. Microbiol.">
        <title>The Global Catalogue of Microorganisms (GCM) 10K type strain sequencing project: providing services to taxonomists for standard genome sequencing and annotation.</title>
        <authorList>
            <consortium name="The Broad Institute Genomics Platform"/>
            <consortium name="The Broad Institute Genome Sequencing Center for Infectious Disease"/>
            <person name="Wu L."/>
            <person name="Ma J."/>
        </authorList>
    </citation>
    <scope>NUCLEOTIDE SEQUENCE [LARGE SCALE GENOMIC DNA]</scope>
    <source>
        <strain evidence="2">KCTC 42644</strain>
    </source>
</reference>
<dbReference type="EMBL" id="JBHRXV010000004">
    <property type="protein sequence ID" value="MFC3712028.1"/>
    <property type="molecule type" value="Genomic_DNA"/>
</dbReference>
<dbReference type="Proteomes" id="UP001595615">
    <property type="component" value="Unassembled WGS sequence"/>
</dbReference>
<sequence length="172" mass="19004">MKFQIDDARADMQLRKIGLQLAISGLRIVEEYRRVYGEDNDRVMIILAVVASTLERAIRNDETGEIADLRQTLPDELMSPCNVASISIATGLPRETARRKVNALIGEGILKRDRRGVLTFVNGIGQKPIVYQMLRKQAGEIARLATVFSEAGIMVPMNGAPLALVEDDKRAA</sequence>
<organism evidence="1 2">
    <name type="scientific">Sphingoaurantiacus capsulatus</name>
    <dbReference type="NCBI Taxonomy" id="1771310"/>
    <lineage>
        <taxon>Bacteria</taxon>
        <taxon>Pseudomonadati</taxon>
        <taxon>Pseudomonadota</taxon>
        <taxon>Alphaproteobacteria</taxon>
        <taxon>Sphingomonadales</taxon>
        <taxon>Sphingosinicellaceae</taxon>
        <taxon>Sphingoaurantiacus</taxon>
    </lineage>
</organism>
<evidence type="ECO:0000313" key="1">
    <source>
        <dbReference type="EMBL" id="MFC3712028.1"/>
    </source>
</evidence>
<accession>A0ABV7XAG4</accession>
<gene>
    <name evidence="1" type="ORF">ACFOMD_05570</name>
</gene>
<evidence type="ECO:0000313" key="2">
    <source>
        <dbReference type="Proteomes" id="UP001595615"/>
    </source>
</evidence>